<evidence type="ECO:0000313" key="1">
    <source>
        <dbReference type="EMBL" id="OCB78347.1"/>
    </source>
</evidence>
<dbReference type="Proteomes" id="UP000093343">
    <property type="component" value="Unassembled WGS sequence"/>
</dbReference>
<name>A0ABX2XQF8_9FLAO</name>
<evidence type="ECO:0000313" key="2">
    <source>
        <dbReference type="Proteomes" id="UP000093343"/>
    </source>
</evidence>
<evidence type="ECO:0008006" key="3">
    <source>
        <dbReference type="Google" id="ProtNLM"/>
    </source>
</evidence>
<proteinExistence type="predicted"/>
<dbReference type="EMBL" id="LVEN01000001">
    <property type="protein sequence ID" value="OCB78347.1"/>
    <property type="molecule type" value="Genomic_DNA"/>
</dbReference>
<accession>A0ABX2XQF8</accession>
<reference evidence="2" key="1">
    <citation type="submission" date="2016-03" db="EMBL/GenBank/DDBJ databases">
        <title>Draft genome sequence of Paenibacillus glacialis DSM 22343.</title>
        <authorList>
            <person name="Shin S.-K."/>
            <person name="Yi H."/>
        </authorList>
    </citation>
    <scope>NUCLEOTIDE SEQUENCE [LARGE SCALE GENOMIC DNA]</scope>
    <source>
        <strain evidence="2">CCUG 60099</strain>
    </source>
</reference>
<comment type="caution">
    <text evidence="1">The sequence shown here is derived from an EMBL/GenBank/DDBJ whole genome shotgun (WGS) entry which is preliminary data.</text>
</comment>
<sequence length="572" mass="66649">MNIVFTHQALGQKQIQYKTFNQNDFEKNVVFNNVYNIWENNRSNWFSVSKDSATTAYFVDSRKYKGIINYGITFKSKNFRNFSFVEHLSVCFLKIEISKCNYNPKDSIAEIEGFVSGNNDWGNNTFIKTKKIRSYVDLFLGEKTDTIRVCYLGKTFNKDSVEVKLGNKEANEFTVLDTFPAFYFKNHQYYKTNLGDKQSFKIRGKVTKNSLLAFGSFATYSAIFDVGAMIFDPEKNKRKKIIQRENFDCIPLISNNKLIADIEKEKTQKEEINYYNYTKSAENYILNRQYGKAKEQYNLLAQNYPTLFARDIHNAVRCAVLSRDFKNAFMWGEKLALKGIELPYFNAKIFTGLRKNPEWKSFSIKYDSVCKNAQGKFNLNLKKEITNLLNEDQADYGLENRKNRKTLYETTERLTAKLIDLLKKEGYPSEEKIGSFTVKDTVLVSFPDFNVLIIHALQQKPENLSALNELLAKSSNALEYDGKRQINNTMGEGSCFRIYKGNLYSSKGCGRNELEIRRISFKFSNPNGFIMEYGNFVVEAHDSKFPDEVDNDYKQRYNLIMKLTDDWEFYEK</sequence>
<protein>
    <recommendedName>
        <fullName evidence="3">Tetratricopeptide repeat protein</fullName>
    </recommendedName>
</protein>
<organism evidence="1 2">
    <name type="scientific">Flavobacterium piscis</name>
    <dbReference type="NCBI Taxonomy" id="1114874"/>
    <lineage>
        <taxon>Bacteria</taxon>
        <taxon>Pseudomonadati</taxon>
        <taxon>Bacteroidota</taxon>
        <taxon>Flavobacteriia</taxon>
        <taxon>Flavobacteriales</taxon>
        <taxon>Flavobacteriaceae</taxon>
        <taxon>Flavobacterium</taxon>
    </lineage>
</organism>
<gene>
    <name evidence="1" type="ORF">FLP_01205</name>
</gene>
<keyword evidence="2" id="KW-1185">Reference proteome</keyword>